<evidence type="ECO:0000313" key="2">
    <source>
        <dbReference type="EMBL" id="AGC49263.1"/>
    </source>
</evidence>
<dbReference type="eggNOG" id="COG0457">
    <property type="taxonomic scope" value="Bacteria"/>
</dbReference>
<dbReference type="KEGG" id="msd:MYSTI_07992"/>
<dbReference type="Pfam" id="PF13181">
    <property type="entry name" value="TPR_8"/>
    <property type="match status" value="1"/>
</dbReference>
<protein>
    <submittedName>
        <fullName evidence="2">Uncharacterized protein</fullName>
    </submittedName>
</protein>
<gene>
    <name evidence="2" type="ordered locus">MYSTI_07992</name>
</gene>
<sequence>MARTESVEHPHPKEKPFLERLRTDSRLRQMVGVCGAAFLIHLIPLALPRNMPEQELAMARATRVVEFRVEVLLPLKEHSKATAAQLREAAELLFDGAPVEARELALEAERREPSSVETQLLLARLCEQQRMERCVRGALEKANQVAPGDPRPDVLRAELQEKVGDAAGAALAMSHAYEKAPADPLTGLRYARLLSLARRPEEAQSVLTALQGRVPRARLLVEEGLVKGANGRDTEAVALLKRATEEDPRLSLAYFELGKALYRVGELDAAQEALRQADRLDLGSPKSLAALCAMQLQSKRFDDARLTRMDLERRFSDRMELIRQSCSLP</sequence>
<evidence type="ECO:0000313" key="3">
    <source>
        <dbReference type="Proteomes" id="UP000011131"/>
    </source>
</evidence>
<dbReference type="RefSeq" id="WP_015353516.1">
    <property type="nucleotide sequence ID" value="NC_020126.1"/>
</dbReference>
<proteinExistence type="predicted"/>
<keyword evidence="1" id="KW-0802">TPR repeat</keyword>
<dbReference type="Gene3D" id="1.25.40.10">
    <property type="entry name" value="Tetratricopeptide repeat domain"/>
    <property type="match status" value="2"/>
</dbReference>
<dbReference type="Proteomes" id="UP000011131">
    <property type="component" value="Chromosome"/>
</dbReference>
<dbReference type="InterPro" id="IPR019734">
    <property type="entry name" value="TPR_rpt"/>
</dbReference>
<dbReference type="PATRIC" id="fig|1278073.3.peg.8137"/>
<organism evidence="2 3">
    <name type="scientific">Myxococcus stipitatus (strain DSM 14675 / JCM 12634 / Mx s8)</name>
    <dbReference type="NCBI Taxonomy" id="1278073"/>
    <lineage>
        <taxon>Bacteria</taxon>
        <taxon>Pseudomonadati</taxon>
        <taxon>Myxococcota</taxon>
        <taxon>Myxococcia</taxon>
        <taxon>Myxococcales</taxon>
        <taxon>Cystobacterineae</taxon>
        <taxon>Myxococcaceae</taxon>
        <taxon>Myxococcus</taxon>
    </lineage>
</organism>
<accession>L7UMM6</accession>
<dbReference type="AlphaFoldDB" id="L7UMM6"/>
<dbReference type="SUPFAM" id="SSF48452">
    <property type="entry name" value="TPR-like"/>
    <property type="match status" value="2"/>
</dbReference>
<evidence type="ECO:0000256" key="1">
    <source>
        <dbReference type="PROSITE-ProRule" id="PRU00339"/>
    </source>
</evidence>
<dbReference type="HOGENOM" id="CLU_862528_0_0_7"/>
<dbReference type="EMBL" id="CP004025">
    <property type="protein sequence ID" value="AGC49263.1"/>
    <property type="molecule type" value="Genomic_DNA"/>
</dbReference>
<dbReference type="PROSITE" id="PS50005">
    <property type="entry name" value="TPR"/>
    <property type="match status" value="1"/>
</dbReference>
<name>L7UMM6_MYXSD</name>
<dbReference type="STRING" id="1278073.MYSTI_07992"/>
<keyword evidence="3" id="KW-1185">Reference proteome</keyword>
<dbReference type="InterPro" id="IPR011990">
    <property type="entry name" value="TPR-like_helical_dom_sf"/>
</dbReference>
<feature type="repeat" description="TPR" evidence="1">
    <location>
        <begin position="251"/>
        <end position="284"/>
    </location>
</feature>
<reference evidence="2 3" key="1">
    <citation type="journal article" date="2013" name="Genome Announc.">
        <title>Complete genome sequence of Myxococcus stipitatus strain DSM 14675, a fruiting myxobacterium.</title>
        <authorList>
            <person name="Huntley S."/>
            <person name="Kneip S."/>
            <person name="Treuner-Lange A."/>
            <person name="Sogaard-Andersen L."/>
        </authorList>
    </citation>
    <scope>NUCLEOTIDE SEQUENCE [LARGE SCALE GENOMIC DNA]</scope>
    <source>
        <strain evidence="3">DSM 14675 / JCM 12634 / Mx s8</strain>
    </source>
</reference>